<evidence type="ECO:0000313" key="4">
    <source>
        <dbReference type="Proteomes" id="UP000812270"/>
    </source>
</evidence>
<sequence length="768" mass="84523">MQKIIALILSTLLVVTTAFSQSREEFNGPFASWANVKTRFKAKGDGVTDDTRSLQMAIDSLSCTSIGFNKETSTAYTCIYIPRGHYKVSQTLNLRGKIGVNIIGEDPANTFIEWAGNDKDTMLLANGSACYKIARLTFDAKNKKEIEGIGIHWLQKWTEPKNRSYASSNIEIADCIFSGNMAVGIGGGYNWNDSEVKINRCSFNACSVAGIRITGYNALDYWIWYCKFYNCNRGIINVSGNFHAYSCYFKQSAYADVESDKGYYTSLRGCFSDNSGSLQYDKGSSNNPFKRVFQNNVVVAPQTTPVQYGHAGKLTFLNNQFDGVLIKQPPTAATGDKPYLVYYAGWFGTNYNVLSIGNKYIYDQPFALSVKYPKKIYGLNDSYGKKALPKGSDFVAKMPVTPALTKRKVFEVPVNADVKTMQAVINNAAKLQGQRPIVHFPVGQYLIDQPLVIPSGSDMQIIGDGFIYASVINAKKPFTGSSLIKVKGPSYIEIKDIQIGSGVIKPLNGIEFENIDQPSSNVHIDQIYSLADTSLFVNGFNYTAFEKNNSFFSDGNVIVGGSKQKAGTGTLQVYCFGGQFKGTSVYNNGVFVAKDCWWEGPSRVPLDLQGDGSITIDGAMMAPAKVDSLPSIKIGKFSGKLNFLNMYIQGGVSIEANNPDLNLLFWNINFFHKLNVLNAIPAKFSGKLAFAGINAQCFDQKNPLCKDVQTLNDKFVNVSDENKYFNDQTMQDRMSMPAGYQNLGAGVSNIYIGRVSLDGSMVGLKFSK</sequence>
<organism evidence="3 4">
    <name type="scientific">Pinibacter aurantiacus</name>
    <dbReference type="NCBI Taxonomy" id="2851599"/>
    <lineage>
        <taxon>Bacteria</taxon>
        <taxon>Pseudomonadati</taxon>
        <taxon>Bacteroidota</taxon>
        <taxon>Chitinophagia</taxon>
        <taxon>Chitinophagales</taxon>
        <taxon>Chitinophagaceae</taxon>
        <taxon>Pinibacter</taxon>
    </lineage>
</organism>
<evidence type="ECO:0000313" key="3">
    <source>
        <dbReference type="EMBL" id="MBV4357851.1"/>
    </source>
</evidence>
<evidence type="ECO:0000256" key="1">
    <source>
        <dbReference type="SAM" id="SignalP"/>
    </source>
</evidence>
<dbReference type="InterPro" id="IPR024535">
    <property type="entry name" value="RHGA/B-epi-like_pectate_lyase"/>
</dbReference>
<feature type="domain" description="Rhamnogalacturonase A/B/Epimerase-like pectate lyase" evidence="2">
    <location>
        <begin position="33"/>
        <end position="117"/>
    </location>
</feature>
<dbReference type="AlphaFoldDB" id="A0A9E2S8I4"/>
<feature type="signal peptide" evidence="1">
    <location>
        <begin position="1"/>
        <end position="20"/>
    </location>
</feature>
<feature type="chain" id="PRO_5039657464" description="Rhamnogalacturonase A/B/Epimerase-like pectate lyase domain-containing protein" evidence="1">
    <location>
        <begin position="21"/>
        <end position="768"/>
    </location>
</feature>
<keyword evidence="4" id="KW-1185">Reference proteome</keyword>
<name>A0A9E2S8I4_9BACT</name>
<dbReference type="Pfam" id="PF12708">
    <property type="entry name" value="Pect-lyase_RHGA_epim"/>
    <property type="match status" value="2"/>
</dbReference>
<comment type="caution">
    <text evidence="3">The sequence shown here is derived from an EMBL/GenBank/DDBJ whole genome shotgun (WGS) entry which is preliminary data.</text>
</comment>
<accession>A0A9E2S8I4</accession>
<protein>
    <recommendedName>
        <fullName evidence="2">Rhamnogalacturonase A/B/Epimerase-like pectate lyase domain-containing protein</fullName>
    </recommendedName>
</protein>
<keyword evidence="1" id="KW-0732">Signal</keyword>
<dbReference type="Proteomes" id="UP000812270">
    <property type="component" value="Unassembled WGS sequence"/>
</dbReference>
<gene>
    <name evidence="3" type="ORF">KTO63_11875</name>
</gene>
<dbReference type="EMBL" id="JAHSPG010000008">
    <property type="protein sequence ID" value="MBV4357851.1"/>
    <property type="molecule type" value="Genomic_DNA"/>
</dbReference>
<feature type="domain" description="Rhamnogalacturonase A/B/Epimerase-like pectate lyase" evidence="2">
    <location>
        <begin position="417"/>
        <end position="526"/>
    </location>
</feature>
<dbReference type="RefSeq" id="WP_217791504.1">
    <property type="nucleotide sequence ID" value="NZ_JAHSPG010000008.1"/>
</dbReference>
<proteinExistence type="predicted"/>
<reference evidence="3" key="1">
    <citation type="submission" date="2021-06" db="EMBL/GenBank/DDBJ databases">
        <authorList>
            <person name="Huq M.A."/>
        </authorList>
    </citation>
    <scope>NUCLEOTIDE SEQUENCE</scope>
    <source>
        <strain evidence="3">MAH-26</strain>
    </source>
</reference>
<evidence type="ECO:0000259" key="2">
    <source>
        <dbReference type="Pfam" id="PF12708"/>
    </source>
</evidence>